<dbReference type="PROSITE" id="PS50893">
    <property type="entry name" value="ABC_TRANSPORTER_2"/>
    <property type="match status" value="1"/>
</dbReference>
<dbReference type="Pfam" id="PF00005">
    <property type="entry name" value="ABC_tran"/>
    <property type="match status" value="1"/>
</dbReference>
<keyword evidence="6" id="KW-1185">Reference proteome</keyword>
<dbReference type="InterPro" id="IPR027417">
    <property type="entry name" value="P-loop_NTPase"/>
</dbReference>
<proteinExistence type="predicted"/>
<dbReference type="PANTHER" id="PTHR43423:SF1">
    <property type="entry name" value="ABC TRANSPORTER I FAMILY MEMBER 17"/>
    <property type="match status" value="1"/>
</dbReference>
<dbReference type="Gene3D" id="3.40.50.300">
    <property type="entry name" value="P-loop containing nucleotide triphosphate hydrolases"/>
    <property type="match status" value="1"/>
</dbReference>
<dbReference type="CDD" id="cd03228">
    <property type="entry name" value="ABCC_MRP_Like"/>
    <property type="match status" value="1"/>
</dbReference>
<evidence type="ECO:0000256" key="1">
    <source>
        <dbReference type="ARBA" id="ARBA00022448"/>
    </source>
</evidence>
<dbReference type="InterPro" id="IPR017871">
    <property type="entry name" value="ABC_transporter-like_CS"/>
</dbReference>
<name>A0A419SXW8_9FIRM</name>
<gene>
    <name evidence="5" type="ORF">BET03_04845</name>
</gene>
<feature type="domain" description="ABC transporter" evidence="4">
    <location>
        <begin position="2"/>
        <end position="207"/>
    </location>
</feature>
<dbReference type="AlphaFoldDB" id="A0A419SXW8"/>
<dbReference type="GO" id="GO:0005524">
    <property type="term" value="F:ATP binding"/>
    <property type="evidence" value="ECO:0007669"/>
    <property type="project" value="UniProtKB-KW"/>
</dbReference>
<dbReference type="PROSITE" id="PS00211">
    <property type="entry name" value="ABC_TRANSPORTER_1"/>
    <property type="match status" value="1"/>
</dbReference>
<accession>A0A419SXW8</accession>
<keyword evidence="2" id="KW-0547">Nucleotide-binding</keyword>
<dbReference type="SMART" id="SM00382">
    <property type="entry name" value="AAA"/>
    <property type="match status" value="1"/>
</dbReference>
<dbReference type="InterPro" id="IPR003439">
    <property type="entry name" value="ABC_transporter-like_ATP-bd"/>
</dbReference>
<reference evidence="5 6" key="1">
    <citation type="submission" date="2016-08" db="EMBL/GenBank/DDBJ databases">
        <title>Novel Firmicutes and Novel Genomes.</title>
        <authorList>
            <person name="Poppleton D.I."/>
            <person name="Gribaldo S."/>
        </authorList>
    </citation>
    <scope>NUCLEOTIDE SEQUENCE [LARGE SCALE GENOMIC DNA]</scope>
    <source>
        <strain evidence="5 6">CTT3</strain>
    </source>
</reference>
<dbReference type="InterPro" id="IPR003593">
    <property type="entry name" value="AAA+_ATPase"/>
</dbReference>
<evidence type="ECO:0000259" key="4">
    <source>
        <dbReference type="PROSITE" id="PS50893"/>
    </source>
</evidence>
<dbReference type="GO" id="GO:0016887">
    <property type="term" value="F:ATP hydrolysis activity"/>
    <property type="evidence" value="ECO:0007669"/>
    <property type="project" value="InterPro"/>
</dbReference>
<evidence type="ECO:0000313" key="6">
    <source>
        <dbReference type="Proteomes" id="UP000284177"/>
    </source>
</evidence>
<dbReference type="RefSeq" id="WP_120170262.1">
    <property type="nucleotide sequence ID" value="NZ_MCIB01000036.1"/>
</dbReference>
<dbReference type="Proteomes" id="UP000284177">
    <property type="component" value="Unassembled WGS sequence"/>
</dbReference>
<evidence type="ECO:0000256" key="2">
    <source>
        <dbReference type="ARBA" id="ARBA00022741"/>
    </source>
</evidence>
<dbReference type="PANTHER" id="PTHR43423">
    <property type="entry name" value="ABC TRANSPORTER I FAMILY MEMBER 17"/>
    <property type="match status" value="1"/>
</dbReference>
<dbReference type="SUPFAM" id="SSF52540">
    <property type="entry name" value="P-loop containing nucleoside triphosphate hydrolases"/>
    <property type="match status" value="1"/>
</dbReference>
<evidence type="ECO:0000313" key="5">
    <source>
        <dbReference type="EMBL" id="RKD30035.1"/>
    </source>
</evidence>
<keyword evidence="1" id="KW-0813">Transport</keyword>
<organism evidence="5 6">
    <name type="scientific">Thermohalobacter berrensis</name>
    <dbReference type="NCBI Taxonomy" id="99594"/>
    <lineage>
        <taxon>Bacteria</taxon>
        <taxon>Bacillati</taxon>
        <taxon>Bacillota</taxon>
        <taxon>Tissierellia</taxon>
        <taxon>Tissierellales</taxon>
        <taxon>Thermohalobacteraceae</taxon>
        <taxon>Thermohalobacter</taxon>
    </lineage>
</organism>
<dbReference type="OrthoDB" id="9785080at2"/>
<sequence length="208" mass="23479">MFHLKEVKYKDILNIENLIIPEYKVTCIVGESGSGKTTLLKLLNKIISYDSGEIYYKNKPLSQIDSIAHRRNVVMLPQSPAIFNGSIKDNLLIGLKFAEKPIVSDNKLTEILEFINLNKKLNENAQKLSGGEKQRLALGRILLLNPEVFLLDEPSSALDDETEEIIIKKLVEYTKSNNKTLIMVTHSKKVAKDFGDNIIEVKKGKIIN</sequence>
<keyword evidence="3 5" id="KW-0067">ATP-binding</keyword>
<protein>
    <submittedName>
        <fullName evidence="5">ABC transporter ATP-binding protein</fullName>
    </submittedName>
</protein>
<comment type="caution">
    <text evidence="5">The sequence shown here is derived from an EMBL/GenBank/DDBJ whole genome shotgun (WGS) entry which is preliminary data.</text>
</comment>
<dbReference type="EMBL" id="MCIB01000036">
    <property type="protein sequence ID" value="RKD30035.1"/>
    <property type="molecule type" value="Genomic_DNA"/>
</dbReference>
<evidence type="ECO:0000256" key="3">
    <source>
        <dbReference type="ARBA" id="ARBA00022840"/>
    </source>
</evidence>